<name>A0ABW3NVI8_9FLAO</name>
<accession>A0ABW3NVI8</accession>
<keyword evidence="3" id="KW-1185">Reference proteome</keyword>
<evidence type="ECO:0000313" key="2">
    <source>
        <dbReference type="EMBL" id="MFD1096835.1"/>
    </source>
</evidence>
<evidence type="ECO:0000313" key="3">
    <source>
        <dbReference type="Proteomes" id="UP001597131"/>
    </source>
</evidence>
<dbReference type="Pfam" id="PF13585">
    <property type="entry name" value="CHU_C"/>
    <property type="match status" value="1"/>
</dbReference>
<dbReference type="NCBIfam" id="TIGR04131">
    <property type="entry name" value="Bac_Flav_CTERM"/>
    <property type="match status" value="1"/>
</dbReference>
<dbReference type="RefSeq" id="WP_380746825.1">
    <property type="nucleotide sequence ID" value="NZ_JBHTLI010000003.1"/>
</dbReference>
<evidence type="ECO:0000259" key="1">
    <source>
        <dbReference type="Pfam" id="PF19081"/>
    </source>
</evidence>
<dbReference type="Pfam" id="PF19081">
    <property type="entry name" value="Ig_7"/>
    <property type="match status" value="1"/>
</dbReference>
<dbReference type="InterPro" id="IPR044023">
    <property type="entry name" value="Ig_7"/>
</dbReference>
<sequence length="1556" mass="166558">MQNFTLGKNGTNWFLFAFVFLIGNLSSFGQEVCPTESGTSSSQTFCYLETVGDIQRDGSNTAVYQTDDNQNDTQPIPADELLTDGTTYYVGGESGTCDRVAVTATVNAEATPTNTIFPNSNSFSISPCSATNFSASDLASYFEPISGYSIEVYDTEFGTTPYTGELVPGDSYYVGQVGSGCPSTRAAVGYDPNDPDAPTATSPQTFCEGATVADLQAQGTYPNTQDIRWYRSETANSPLSDDTQLIDGQTYYASQVVNDRNSVFPPCESEERTAVLVNVEQGPDAGADNTGTVCESDVQDTFPSNDAVEDYYLSLLDSGVPADGTFNPTIDQIVSQYQNDTDGLGDFTTTYTIGSGDCQDSAELTISIVPLVAADAGSDVDLSFCSAEGEQNLYDYLSDDANPDGYFQGYEDGLFNPSEEGAGTYNISYVVDDSTACVTGSDNATYTVEVNNGTGTDLALTFCSTEFDGMSQMEAFNYIVSSIQDFNSEDYNLDGFDPSLESLFATFDPNNPAGVYETTYSAGTGNCEDVTNFSLTINDPEPANAGDDQNLTFCTGNGEENLYNYLSEGANTNGVFEGYENGAFDPMTEGAGNYEVTYTVDGTEACVTGSDSATFFIEVNEGAANAGSDNTGIVCESDVQATFPSLDAVEDYYLSLLDSGVPANGTFDPTIDQIVSQYQNDEDGLGDFTVTYTVADGDCTDSTELTIRITESDPANAGEDQNLTFCTGNGEENLYNYLSEDANPNGVFEGYENGIFDPMAEGAGSYEVTYTVDESAECVTGNDSATFFIEVNEGAANAGSDNTGIVCESDVQATFPSIDEVRKYYLSLLDKGVSRGGTFNPSVAQMVDDYQNDEDGLGDFTLTYTVTDGDCQDSAELTVSIIATQPANAGVIEDVVVCSNDEDINLYSLLSEDASQDGIFTGYEDGIFSPSEEGAGSYDLTYVVNEDVSCVTGEDSESFIIEVNEAPNAGSDITQEYCITEAQDLINSPQDAIDLYYSLLDEGVPQDGAFEPSLETLATQFASNPIGTFETVYTVSNDECEDSATISVTIKDTVEADAGDDTEVTFCLGQSEQNLYDYLPENANPDGYFEGLDNGMFNPSEAGEFTVTYTVDPTTACVTGSDSSIFTIQVNDLSGVAGEDQSQTVCSADVDMLFPDVPSVRNFYLDMLDEDVARDGTFTPSISEIIEAYQSDGVGEYNTTYTVGTGECTDSAELNVTILQSPLAGEDMDLDVCTNQGTVNLFDFLSVDADTTGEFTLDGDVITDGMMNPADFEVDTYTVTYTVESDNECADDTSTFTINVNEAPASPEAADQSFCAVDMATGADLMPSGEDYTWYADAEMTTMVAADDELMTGEYYVTQTNGGCESDATMVNVTIDDIDAPSIDNSALELCEADEPTIADLNDGINESGDITWYDAEEDGEELSLNTQLEDGVTYYASLTSANTGCESSVRLAVTVELQQCPLVFPEVITPNGDGLNDVYSIDNIENEYPNYNLEVYNRWGNLVYKGNASTPKWDGTSNQGGSLGDDVLPVGVYFWVVEFNDGSTPAKQGKVYLSR</sequence>
<protein>
    <submittedName>
        <fullName evidence="2">Gliding motility-associated C-terminal domain-containing protein</fullName>
    </submittedName>
</protein>
<dbReference type="Proteomes" id="UP001597131">
    <property type="component" value="Unassembled WGS sequence"/>
</dbReference>
<organism evidence="2 3">
    <name type="scientific">Salegentibacter chungangensis</name>
    <dbReference type="NCBI Taxonomy" id="1335724"/>
    <lineage>
        <taxon>Bacteria</taxon>
        <taxon>Pseudomonadati</taxon>
        <taxon>Bacteroidota</taxon>
        <taxon>Flavobacteriia</taxon>
        <taxon>Flavobacteriales</taxon>
        <taxon>Flavobacteriaceae</taxon>
        <taxon>Salegentibacter</taxon>
    </lineage>
</organism>
<dbReference type="InterPro" id="IPR026341">
    <property type="entry name" value="T9SS_type_B"/>
</dbReference>
<gene>
    <name evidence="2" type="ORF">ACFQ3Q_13820</name>
</gene>
<comment type="caution">
    <text evidence="2">The sequence shown here is derived from an EMBL/GenBank/DDBJ whole genome shotgun (WGS) entry which is preliminary data.</text>
</comment>
<dbReference type="EMBL" id="JBHTLI010000003">
    <property type="protein sequence ID" value="MFD1096835.1"/>
    <property type="molecule type" value="Genomic_DNA"/>
</dbReference>
<reference evidence="3" key="1">
    <citation type="journal article" date="2019" name="Int. J. Syst. Evol. Microbiol.">
        <title>The Global Catalogue of Microorganisms (GCM) 10K type strain sequencing project: providing services to taxonomists for standard genome sequencing and annotation.</title>
        <authorList>
            <consortium name="The Broad Institute Genomics Platform"/>
            <consortium name="The Broad Institute Genome Sequencing Center for Infectious Disease"/>
            <person name="Wu L."/>
            <person name="Ma J."/>
        </authorList>
    </citation>
    <scope>NUCLEOTIDE SEQUENCE [LARGE SCALE GENOMIC DNA]</scope>
    <source>
        <strain evidence="3">CCUG 64793</strain>
    </source>
</reference>
<feature type="domain" description="Ig-like" evidence="1">
    <location>
        <begin position="195"/>
        <end position="279"/>
    </location>
</feature>
<proteinExistence type="predicted"/>